<dbReference type="GeneID" id="18241357"/>
<evidence type="ECO:0000259" key="2">
    <source>
        <dbReference type="Pfam" id="PF00561"/>
    </source>
</evidence>
<name>F4P867_BATDJ</name>
<dbReference type="GO" id="GO:0016020">
    <property type="term" value="C:membrane"/>
    <property type="evidence" value="ECO:0000318"/>
    <property type="project" value="GO_Central"/>
</dbReference>
<protein>
    <recommendedName>
        <fullName evidence="2">AB hydrolase-1 domain-containing protein</fullName>
    </recommendedName>
</protein>
<dbReference type="SUPFAM" id="SSF53474">
    <property type="entry name" value="alpha/beta-Hydrolases"/>
    <property type="match status" value="1"/>
</dbReference>
<accession>F4P867</accession>
<keyword evidence="1" id="KW-0812">Transmembrane</keyword>
<dbReference type="InParanoid" id="F4P867"/>
<organism evidence="3 4">
    <name type="scientific">Batrachochytrium dendrobatidis (strain JAM81 / FGSC 10211)</name>
    <name type="common">Frog chytrid fungus</name>
    <dbReference type="NCBI Taxonomy" id="684364"/>
    <lineage>
        <taxon>Eukaryota</taxon>
        <taxon>Fungi</taxon>
        <taxon>Fungi incertae sedis</taxon>
        <taxon>Chytridiomycota</taxon>
        <taxon>Chytridiomycota incertae sedis</taxon>
        <taxon>Chytridiomycetes</taxon>
        <taxon>Rhizophydiales</taxon>
        <taxon>Rhizophydiales incertae sedis</taxon>
        <taxon>Batrachochytrium</taxon>
    </lineage>
</organism>
<feature type="domain" description="AB hydrolase-1" evidence="2">
    <location>
        <begin position="98"/>
        <end position="206"/>
    </location>
</feature>
<dbReference type="Proteomes" id="UP000007241">
    <property type="component" value="Unassembled WGS sequence"/>
</dbReference>
<dbReference type="STRING" id="684364.F4P867"/>
<dbReference type="PANTHER" id="PTHR12277">
    <property type="entry name" value="ALPHA/BETA HYDROLASE DOMAIN-CONTAINING PROTEIN"/>
    <property type="match status" value="1"/>
</dbReference>
<dbReference type="InterPro" id="IPR029058">
    <property type="entry name" value="AB_hydrolase_fold"/>
</dbReference>
<proteinExistence type="predicted"/>
<dbReference type="EMBL" id="GL882888">
    <property type="protein sequence ID" value="EGF78754.1"/>
    <property type="molecule type" value="Genomic_DNA"/>
</dbReference>
<dbReference type="AlphaFoldDB" id="F4P867"/>
<dbReference type="Pfam" id="PF00561">
    <property type="entry name" value="Abhydrolase_1"/>
    <property type="match status" value="1"/>
</dbReference>
<evidence type="ECO:0000256" key="1">
    <source>
        <dbReference type="SAM" id="Phobius"/>
    </source>
</evidence>
<evidence type="ECO:0000313" key="3">
    <source>
        <dbReference type="EMBL" id="EGF78754.1"/>
    </source>
</evidence>
<gene>
    <name evidence="3" type="ORF">BATDEDRAFT_37273</name>
</gene>
<reference evidence="3 4" key="1">
    <citation type="submission" date="2009-12" db="EMBL/GenBank/DDBJ databases">
        <title>The draft genome of Batrachochytrium dendrobatidis.</title>
        <authorList>
            <consortium name="US DOE Joint Genome Institute (JGI-PGF)"/>
            <person name="Kuo A."/>
            <person name="Salamov A."/>
            <person name="Schmutz J."/>
            <person name="Lucas S."/>
            <person name="Pitluck S."/>
            <person name="Rosenblum E."/>
            <person name="Stajich J."/>
            <person name="Eisen M."/>
            <person name="Grigoriev I.V."/>
        </authorList>
    </citation>
    <scope>NUCLEOTIDE SEQUENCE [LARGE SCALE GENOMIC DNA]</scope>
    <source>
        <strain evidence="4">JAM81 / FGSC 10211</strain>
    </source>
</reference>
<feature type="transmembrane region" description="Helical" evidence="1">
    <location>
        <begin position="13"/>
        <end position="32"/>
    </location>
</feature>
<dbReference type="Gene3D" id="3.40.50.1820">
    <property type="entry name" value="alpha/beta hydrolase"/>
    <property type="match status" value="1"/>
</dbReference>
<dbReference type="HOGENOM" id="CLU_029375_2_0_1"/>
<dbReference type="PANTHER" id="PTHR12277:SF81">
    <property type="entry name" value="PROTEIN ABHD13"/>
    <property type="match status" value="1"/>
</dbReference>
<dbReference type="OrthoDB" id="10249433at2759"/>
<dbReference type="RefSeq" id="XP_006680822.1">
    <property type="nucleotide sequence ID" value="XM_006680759.1"/>
</dbReference>
<dbReference type="InterPro" id="IPR000073">
    <property type="entry name" value="AB_hydrolase_1"/>
</dbReference>
<keyword evidence="4" id="KW-1185">Reference proteome</keyword>
<keyword evidence="1" id="KW-1133">Transmembrane helix</keyword>
<sequence>MTLLSNTVWLIKVAVYTISFSAIGLLGAAYFYQTSLIYPSSFPQGSRDHVSRPDEFQMSNYESVSIKTKDGVMITGYLIKPTASNHSSISADALPSHTLLYLHANAGNMGHRLPIARILMERLNCNIFMLSYRGYGHSQGTPNETGMKIDAQAALDYIKSHDKLKDTKVLVYGQSIGGAVAINLVSENKDRISALIIENTFLSLRKLIPHVIKLLRPFVFLCHQIWDSERAIGKIVDIPVLFLSGKRDELIPQQHMIELRARLIQERTRAGSRTDNTEFEEFENGGHNDTCIQEGYFEAIERFFAKYAKK</sequence>
<dbReference type="FunCoup" id="F4P867">
    <property type="interactions" value="147"/>
</dbReference>
<evidence type="ECO:0000313" key="4">
    <source>
        <dbReference type="Proteomes" id="UP000007241"/>
    </source>
</evidence>
<keyword evidence="1" id="KW-0472">Membrane</keyword>
<dbReference type="OMA" id="QYWTSED"/>
<dbReference type="GO" id="GO:0008474">
    <property type="term" value="F:palmitoyl-(protein) hydrolase activity"/>
    <property type="evidence" value="ECO:0000318"/>
    <property type="project" value="GO_Central"/>
</dbReference>